<protein>
    <submittedName>
        <fullName evidence="1">Uncharacterized protein</fullName>
    </submittedName>
</protein>
<accession>A0A2W1BPN6</accession>
<sequence length="188" mass="22039">MTKGTSHWRCSTHNSKGCNAKIIVNSQNIVVSACYEHPHPPVNYIKHNGVYIRIKYIKSRFDSIEFVLSSRGNYMLCCGDQMFWSNTPGKTLDGRRIVWYCSKKKSRQCPCSVKTFDRKVLGIYVFYITSRGKQGMIYNNEKYYQQVEGFGIRWRCTQRGCKAYYYERNGIILKKQEVHSHPARYSVE</sequence>
<dbReference type="Proteomes" id="UP000249218">
    <property type="component" value="Unassembled WGS sequence"/>
</dbReference>
<dbReference type="PROSITE" id="PS51257">
    <property type="entry name" value="PROKAR_LIPOPROTEIN"/>
    <property type="match status" value="1"/>
</dbReference>
<dbReference type="OrthoDB" id="19132at2759"/>
<organism evidence="1 2">
    <name type="scientific">Helicoverpa armigera</name>
    <name type="common">Cotton bollworm</name>
    <name type="synonym">Heliothis armigera</name>
    <dbReference type="NCBI Taxonomy" id="29058"/>
    <lineage>
        <taxon>Eukaryota</taxon>
        <taxon>Metazoa</taxon>
        <taxon>Ecdysozoa</taxon>
        <taxon>Arthropoda</taxon>
        <taxon>Hexapoda</taxon>
        <taxon>Insecta</taxon>
        <taxon>Pterygota</taxon>
        <taxon>Neoptera</taxon>
        <taxon>Endopterygota</taxon>
        <taxon>Lepidoptera</taxon>
        <taxon>Glossata</taxon>
        <taxon>Ditrysia</taxon>
        <taxon>Noctuoidea</taxon>
        <taxon>Noctuidae</taxon>
        <taxon>Heliothinae</taxon>
        <taxon>Helicoverpa</taxon>
    </lineage>
</organism>
<dbReference type="EMBL" id="KZ149939">
    <property type="protein sequence ID" value="PZC77002.1"/>
    <property type="molecule type" value="Genomic_DNA"/>
</dbReference>
<dbReference type="AlphaFoldDB" id="A0A2W1BPN6"/>
<evidence type="ECO:0000313" key="1">
    <source>
        <dbReference type="EMBL" id="PZC77002.1"/>
    </source>
</evidence>
<keyword evidence="2" id="KW-1185">Reference proteome</keyword>
<proteinExistence type="predicted"/>
<gene>
    <name evidence="1" type="primary">HaOG203953</name>
    <name evidence="1" type="ORF">B5X24_HaOG203953</name>
</gene>
<reference evidence="1 2" key="1">
    <citation type="journal article" date="2017" name="BMC Biol.">
        <title>Genomic innovations, transcriptional plasticity and gene loss underlying the evolution and divergence of two highly polyphagous and invasive Helicoverpa pest species.</title>
        <authorList>
            <person name="Pearce S.L."/>
            <person name="Clarke D.F."/>
            <person name="East P.D."/>
            <person name="Elfekih S."/>
            <person name="Gordon K.H."/>
            <person name="Jermiin L.S."/>
            <person name="McGaughran A."/>
            <person name="Oakeshott J.G."/>
            <person name="Papanikolaou A."/>
            <person name="Perera O.P."/>
            <person name="Rane R.V."/>
            <person name="Richards S."/>
            <person name="Tay W.T."/>
            <person name="Walsh T.K."/>
            <person name="Anderson A."/>
            <person name="Anderson C.J."/>
            <person name="Asgari S."/>
            <person name="Board P.G."/>
            <person name="Bretschneider A."/>
            <person name="Campbell P.M."/>
            <person name="Chertemps T."/>
            <person name="Christeller J.T."/>
            <person name="Coppin C.W."/>
            <person name="Downes S.J."/>
            <person name="Duan G."/>
            <person name="Farnsworth C.A."/>
            <person name="Good R.T."/>
            <person name="Han L.B."/>
            <person name="Han Y.C."/>
            <person name="Hatje K."/>
            <person name="Horne I."/>
            <person name="Huang Y.P."/>
            <person name="Hughes D.S."/>
            <person name="Jacquin-Joly E."/>
            <person name="James W."/>
            <person name="Jhangiani S."/>
            <person name="Kollmar M."/>
            <person name="Kuwar S.S."/>
            <person name="Li S."/>
            <person name="Liu N.Y."/>
            <person name="Maibeche M.T."/>
            <person name="Miller J.R."/>
            <person name="Montagne N."/>
            <person name="Perry T."/>
            <person name="Qu J."/>
            <person name="Song S.V."/>
            <person name="Sutton G.G."/>
            <person name="Vogel H."/>
            <person name="Walenz B.P."/>
            <person name="Xu W."/>
            <person name="Zhang H.J."/>
            <person name="Zou Z."/>
            <person name="Batterham P."/>
            <person name="Edwards O.R."/>
            <person name="Feyereisen R."/>
            <person name="Gibbs R.A."/>
            <person name="Heckel D.G."/>
            <person name="McGrath A."/>
            <person name="Robin C."/>
            <person name="Scherer S.E."/>
            <person name="Worley K.C."/>
            <person name="Wu Y.D."/>
        </authorList>
    </citation>
    <scope>NUCLEOTIDE SEQUENCE [LARGE SCALE GENOMIC DNA]</scope>
    <source>
        <strain evidence="1">Harm_GR_Male_#8</strain>
        <tissue evidence="1">Whole organism</tissue>
    </source>
</reference>
<name>A0A2W1BPN6_HELAM</name>
<evidence type="ECO:0000313" key="2">
    <source>
        <dbReference type="Proteomes" id="UP000249218"/>
    </source>
</evidence>
<dbReference type="Gene3D" id="2.20.25.240">
    <property type="match status" value="3"/>
</dbReference>